<evidence type="ECO:0000259" key="1">
    <source>
        <dbReference type="Pfam" id="PF22557"/>
    </source>
</evidence>
<sequence length="246" mass="28219">MPTFDIICLAKSTKHGGMCIAGIRTDGLGWFRPIANKKDGTLYPEHYTLEDGREPQIFDIIRIQCSRPQRRCHHPENWLIEPNKLWKTVGTPTLSQVQQLLNPEVIKHSCSAELLGNSDKRICYNDLKLVAAESSLALIKPRELQWEINPEHKKYRANFSLGGTSYNFPITDPLWKSQLECLEEGIYSCEEVIEKLELENYDCNNFLLTISLGEPFSPTETEEEFCYKLVAAVINVADIKKRFGWI</sequence>
<dbReference type="InterPro" id="IPR054335">
    <property type="entry name" value="DuOB_dom"/>
</dbReference>
<comment type="caution">
    <text evidence="2">The sequence shown here is derived from an EMBL/GenBank/DDBJ whole genome shotgun (WGS) entry which is preliminary data.</text>
</comment>
<reference evidence="2" key="1">
    <citation type="submission" date="2020-10" db="EMBL/GenBank/DDBJ databases">
        <authorList>
            <person name="Castelo-Branco R."/>
            <person name="Eusebio N."/>
            <person name="Adriana R."/>
            <person name="Vieira A."/>
            <person name="Brugerolle De Fraissinette N."/>
            <person name="Rezende De Castro R."/>
            <person name="Schneider M.P."/>
            <person name="Vasconcelos V."/>
            <person name="Leao P.N."/>
        </authorList>
    </citation>
    <scope>NUCLEOTIDE SEQUENCE</scope>
    <source>
        <strain evidence="2">LEGE 12446</strain>
    </source>
</reference>
<organism evidence="2 3">
    <name type="scientific">Desmonostoc muscorum LEGE 12446</name>
    <dbReference type="NCBI Taxonomy" id="1828758"/>
    <lineage>
        <taxon>Bacteria</taxon>
        <taxon>Bacillati</taxon>
        <taxon>Cyanobacteriota</taxon>
        <taxon>Cyanophyceae</taxon>
        <taxon>Nostocales</taxon>
        <taxon>Nostocaceae</taxon>
        <taxon>Desmonostoc</taxon>
    </lineage>
</organism>
<gene>
    <name evidence="2" type="ORF">IQ276_11650</name>
</gene>
<dbReference type="Pfam" id="PF22557">
    <property type="entry name" value="DuOB"/>
    <property type="match status" value="1"/>
</dbReference>
<protein>
    <recommendedName>
        <fullName evidence="1">Dual OB-containing domain-containing protein</fullName>
    </recommendedName>
</protein>
<dbReference type="RefSeq" id="WP_193916460.1">
    <property type="nucleotide sequence ID" value="NZ_JADEXS020000001.1"/>
</dbReference>
<proteinExistence type="predicted"/>
<dbReference type="EMBL" id="JADEXS010000126">
    <property type="protein sequence ID" value="MBE9023058.1"/>
    <property type="molecule type" value="Genomic_DNA"/>
</dbReference>
<accession>A0A8J7CXY1</accession>
<feature type="domain" description="Dual OB-containing" evidence="1">
    <location>
        <begin position="5"/>
        <end position="233"/>
    </location>
</feature>
<keyword evidence="3" id="KW-1185">Reference proteome</keyword>
<name>A0A8J7CXY1_DESMC</name>
<evidence type="ECO:0000313" key="3">
    <source>
        <dbReference type="Proteomes" id="UP000622533"/>
    </source>
</evidence>
<evidence type="ECO:0000313" key="2">
    <source>
        <dbReference type="EMBL" id="MBE9023058.1"/>
    </source>
</evidence>
<dbReference type="AlphaFoldDB" id="A0A8J7CXY1"/>
<dbReference type="Proteomes" id="UP000622533">
    <property type="component" value="Unassembled WGS sequence"/>
</dbReference>